<feature type="region of interest" description="Disordered" evidence="12">
    <location>
        <begin position="142"/>
        <end position="178"/>
    </location>
</feature>
<evidence type="ECO:0000313" key="16">
    <source>
        <dbReference type="Proteomes" id="UP000003835"/>
    </source>
</evidence>
<dbReference type="GO" id="GO:0006508">
    <property type="term" value="P:proteolysis"/>
    <property type="evidence" value="ECO:0007669"/>
    <property type="project" value="UniProtKB-KW"/>
</dbReference>
<dbReference type="Pfam" id="PF01435">
    <property type="entry name" value="Peptidase_M48"/>
    <property type="match status" value="1"/>
</dbReference>
<evidence type="ECO:0000256" key="11">
    <source>
        <dbReference type="ARBA" id="ARBA00023136"/>
    </source>
</evidence>
<organism evidence="15 16">
    <name type="scientific">Coleofasciculus chthonoplastes PCC 7420</name>
    <dbReference type="NCBI Taxonomy" id="118168"/>
    <lineage>
        <taxon>Bacteria</taxon>
        <taxon>Bacillati</taxon>
        <taxon>Cyanobacteriota</taxon>
        <taxon>Cyanophyceae</taxon>
        <taxon>Coleofasciculales</taxon>
        <taxon>Coleofasciculaceae</taxon>
        <taxon>Coleofasciculus</taxon>
    </lineage>
</organism>
<dbReference type="EMBL" id="DS989841">
    <property type="protein sequence ID" value="EDX78611.1"/>
    <property type="molecule type" value="Genomic_DNA"/>
</dbReference>
<dbReference type="AlphaFoldDB" id="B4VHV2"/>
<dbReference type="STRING" id="118168.MC7420_7264"/>
<evidence type="ECO:0000256" key="1">
    <source>
        <dbReference type="ARBA" id="ARBA00001947"/>
    </source>
</evidence>
<dbReference type="PANTHER" id="PTHR43221">
    <property type="entry name" value="PROTEASE HTPX"/>
    <property type="match status" value="1"/>
</dbReference>
<dbReference type="Proteomes" id="UP000003835">
    <property type="component" value="Unassembled WGS sequence"/>
</dbReference>
<keyword evidence="3" id="KW-1003">Cell membrane</keyword>
<dbReference type="RefSeq" id="WP_006098087.1">
    <property type="nucleotide sequence ID" value="NZ_DS989841.1"/>
</dbReference>
<evidence type="ECO:0000256" key="6">
    <source>
        <dbReference type="ARBA" id="ARBA00022723"/>
    </source>
</evidence>
<evidence type="ECO:0000256" key="7">
    <source>
        <dbReference type="ARBA" id="ARBA00022801"/>
    </source>
</evidence>
<evidence type="ECO:0000256" key="5">
    <source>
        <dbReference type="ARBA" id="ARBA00022692"/>
    </source>
</evidence>
<dbReference type="GO" id="GO:0004222">
    <property type="term" value="F:metalloendopeptidase activity"/>
    <property type="evidence" value="ECO:0007669"/>
    <property type="project" value="InterPro"/>
</dbReference>
<protein>
    <recommendedName>
        <fullName evidence="14">Peptidase M48 domain-containing protein</fullName>
    </recommendedName>
</protein>
<comment type="cofactor">
    <cofactor evidence="1">
        <name>Zn(2+)</name>
        <dbReference type="ChEBI" id="CHEBI:29105"/>
    </cofactor>
</comment>
<evidence type="ECO:0000256" key="13">
    <source>
        <dbReference type="SAM" id="Phobius"/>
    </source>
</evidence>
<feature type="transmembrane region" description="Helical" evidence="13">
    <location>
        <begin position="403"/>
        <end position="426"/>
    </location>
</feature>
<evidence type="ECO:0000256" key="10">
    <source>
        <dbReference type="ARBA" id="ARBA00023049"/>
    </source>
</evidence>
<keyword evidence="16" id="KW-1185">Reference proteome</keyword>
<keyword evidence="9 13" id="KW-1133">Transmembrane helix</keyword>
<dbReference type="InterPro" id="IPR050083">
    <property type="entry name" value="HtpX_protease"/>
</dbReference>
<dbReference type="InterPro" id="IPR001915">
    <property type="entry name" value="Peptidase_M48"/>
</dbReference>
<keyword evidence="8" id="KW-0862">Zinc</keyword>
<name>B4VHV2_9CYAN</name>
<evidence type="ECO:0000256" key="12">
    <source>
        <dbReference type="SAM" id="MobiDB-lite"/>
    </source>
</evidence>
<feature type="compositionally biased region" description="Polar residues" evidence="12">
    <location>
        <begin position="93"/>
        <end position="110"/>
    </location>
</feature>
<feature type="transmembrane region" description="Helical" evidence="13">
    <location>
        <begin position="198"/>
        <end position="216"/>
    </location>
</feature>
<dbReference type="HOGENOM" id="CLU_022479_0_0_3"/>
<feature type="transmembrane region" description="Helical" evidence="13">
    <location>
        <begin position="576"/>
        <end position="601"/>
    </location>
</feature>
<dbReference type="PANTHER" id="PTHR43221:SF1">
    <property type="entry name" value="PROTEASE HTPX"/>
    <property type="match status" value="1"/>
</dbReference>
<evidence type="ECO:0000256" key="9">
    <source>
        <dbReference type="ARBA" id="ARBA00022989"/>
    </source>
</evidence>
<keyword evidence="4" id="KW-0645">Protease</keyword>
<dbReference type="eggNOG" id="COG0501">
    <property type="taxonomic scope" value="Bacteria"/>
</dbReference>
<keyword evidence="11 13" id="KW-0472">Membrane</keyword>
<feature type="compositionally biased region" description="Low complexity" evidence="12">
    <location>
        <begin position="145"/>
        <end position="161"/>
    </location>
</feature>
<keyword evidence="7" id="KW-0378">Hydrolase</keyword>
<proteinExistence type="predicted"/>
<dbReference type="GO" id="GO:0046872">
    <property type="term" value="F:metal ion binding"/>
    <property type="evidence" value="ECO:0007669"/>
    <property type="project" value="UniProtKB-KW"/>
</dbReference>
<evidence type="ECO:0000313" key="15">
    <source>
        <dbReference type="EMBL" id="EDX78611.1"/>
    </source>
</evidence>
<feature type="domain" description="Peptidase M48" evidence="14">
    <location>
        <begin position="292"/>
        <end position="535"/>
    </location>
</feature>
<evidence type="ECO:0000256" key="2">
    <source>
        <dbReference type="ARBA" id="ARBA00004651"/>
    </source>
</evidence>
<evidence type="ECO:0000256" key="4">
    <source>
        <dbReference type="ARBA" id="ARBA00022670"/>
    </source>
</evidence>
<feature type="transmembrane region" description="Helical" evidence="13">
    <location>
        <begin position="769"/>
        <end position="789"/>
    </location>
</feature>
<evidence type="ECO:0000256" key="8">
    <source>
        <dbReference type="ARBA" id="ARBA00022833"/>
    </source>
</evidence>
<feature type="region of interest" description="Disordered" evidence="12">
    <location>
        <begin position="88"/>
        <end position="128"/>
    </location>
</feature>
<feature type="transmembrane region" description="Helical" evidence="13">
    <location>
        <begin position="362"/>
        <end position="383"/>
    </location>
</feature>
<comment type="subcellular location">
    <subcellularLocation>
        <location evidence="2">Cell membrane</location>
        <topology evidence="2">Multi-pass membrane protein</topology>
    </subcellularLocation>
</comment>
<gene>
    <name evidence="15" type="ORF">MC7420_7264</name>
</gene>
<keyword evidence="5 13" id="KW-0812">Transmembrane</keyword>
<feature type="transmembrane region" description="Helical" evidence="13">
    <location>
        <begin position="621"/>
        <end position="645"/>
    </location>
</feature>
<evidence type="ECO:0000256" key="3">
    <source>
        <dbReference type="ARBA" id="ARBA00022475"/>
    </source>
</evidence>
<dbReference type="GO" id="GO:0005886">
    <property type="term" value="C:plasma membrane"/>
    <property type="evidence" value="ECO:0007669"/>
    <property type="project" value="UniProtKB-SubCell"/>
</dbReference>
<accession>B4VHV2</accession>
<dbReference type="Gene3D" id="3.30.2010.10">
    <property type="entry name" value="Metalloproteases ('zincins'), catalytic domain"/>
    <property type="match status" value="1"/>
</dbReference>
<reference evidence="15 16" key="1">
    <citation type="submission" date="2008-07" db="EMBL/GenBank/DDBJ databases">
        <authorList>
            <person name="Tandeau de Marsac N."/>
            <person name="Ferriera S."/>
            <person name="Johnson J."/>
            <person name="Kravitz S."/>
            <person name="Beeson K."/>
            <person name="Sutton G."/>
            <person name="Rogers Y.-H."/>
            <person name="Friedman R."/>
            <person name="Frazier M."/>
            <person name="Venter J.C."/>
        </authorList>
    </citation>
    <scope>NUCLEOTIDE SEQUENCE [LARGE SCALE GENOMIC DNA]</scope>
    <source>
        <strain evidence="15 16">PCC 7420</strain>
    </source>
</reference>
<keyword evidence="10" id="KW-0482">Metalloprotease</keyword>
<evidence type="ECO:0000259" key="14">
    <source>
        <dbReference type="Pfam" id="PF01435"/>
    </source>
</evidence>
<keyword evidence="6" id="KW-0479">Metal-binding</keyword>
<dbReference type="OrthoDB" id="15218at2"/>
<sequence>MASVPNPSLDAGLAALKQGNYDVAIAHLEGVCEFELDQAIISRASVALVKAYRQSGDIQNAIALCQTLTQDLNPKVQQWATSTLPELMAESPPSANQTGFTPEADTSANPTGFVPLNSPSSPTKPGTIKQRLTDSAKRLFTGDKSQQQSPGNQQSPQPSSQLPVAFTPPSAPSVFSPSPRFRNLGRAENWRPFKPPKLTQLALIVAGSAIAFAWVLRFWLKFLMATTNTILVQLPLLSPIQWFYRDPTQVLAVLAIVTLIVSPWLMDWLLRQVYGLESLSVSQLAARSSESAKVIQRFCRQRRLPLPTLGILPTEAPLAIAYGNLPRTARIVVSEGLLTQLADDEIATIYAAQLGHIVNRDFILSSLGTLILQFPYLFYLYVAQGGEQLAEWIRGKYPATQRVLPPLCLGISSIISSLGYATYWLLRLPLLWFSRIRIYYSDRVAIETTGNPNGLTRALLKIGLGMSDAIHQAEQTRPLWDSFDLVLPVGYRQGLLLSSCSPHVPFERVLQWECTNPYRHWLIITAAHPLLGDRLHLCARYALHWQLGTELDLPIPPPPIRDNKTRWLKLIDSYKAFPLFQSVILTGFVVGIVLQVGFWLLGILSDWLSRWWITGFWRLIWLHNAGSFLDACILIAFSLSIILWINRYFPDIKPAAIRHQPSLEQMLADPNALPSTHQPVEFTGKLLGRRGLQNWLGVDLIIETDSGLVKLHYFSILGSLGNLLPLGTRPSDLVGESVTVMGWFRRGVTPWIDVETLSTSDGKVSRAHYPLWLVILAVVAAIWASYLIWTLPA</sequence>